<dbReference type="EMBL" id="AAOA02000001">
    <property type="protein sequence ID" value="EAQ96392.1"/>
    <property type="molecule type" value="Genomic_DNA"/>
</dbReference>
<dbReference type="InterPro" id="IPR035897">
    <property type="entry name" value="Toll_tir_struct_dom_sf"/>
</dbReference>
<feature type="domain" description="TIR" evidence="1">
    <location>
        <begin position="6"/>
        <end position="147"/>
    </location>
</feature>
<dbReference type="OrthoDB" id="5149141at2"/>
<reference evidence="3 4" key="1">
    <citation type="journal article" date="2007" name="Proc. Natl. Acad. Sci. U.S.A.">
        <title>Characterization of a marine gammaproteobacterium capable of aerobic anoxygenic photosynthesis.</title>
        <authorList>
            <person name="Fuchs B.M."/>
            <person name="Spring S."/>
            <person name="Teeling H."/>
            <person name="Quast C."/>
            <person name="Wulf J."/>
            <person name="Schattenhofer M."/>
            <person name="Yan S."/>
            <person name="Ferriera S."/>
            <person name="Johnson J."/>
            <person name="Glockner F.O."/>
            <person name="Amann R."/>
        </authorList>
    </citation>
    <scope>NUCLEOTIDE SEQUENCE [LARGE SCALE GENOMIC DNA]</scope>
    <source>
        <strain evidence="3">KT71</strain>
    </source>
</reference>
<accession>A4ACG4</accession>
<evidence type="ECO:0000313" key="4">
    <source>
        <dbReference type="Proteomes" id="UP000019205"/>
    </source>
</evidence>
<proteinExistence type="predicted"/>
<comment type="caution">
    <text evidence="3">The sequence shown here is derived from an EMBL/GenBank/DDBJ whole genome shotgun (WGS) entry which is preliminary data.</text>
</comment>
<evidence type="ECO:0000259" key="2">
    <source>
        <dbReference type="PROSITE" id="PS51534"/>
    </source>
</evidence>
<dbReference type="eggNOG" id="COG1262">
    <property type="taxonomic scope" value="Bacteria"/>
</dbReference>
<dbReference type="STRING" id="314285.KT71_13435"/>
<dbReference type="InterPro" id="IPR013568">
    <property type="entry name" value="SEFIR_dom"/>
</dbReference>
<reference evidence="3 4" key="2">
    <citation type="journal article" date="2009" name="PLoS ONE">
        <title>The photosynthetic apparatus and its regulation in the aerobic gammaproteobacterium Congregibacter litoralis gen. nov., sp. nov.</title>
        <authorList>
            <person name="Spring S."/>
            <person name="Lunsdorf H."/>
            <person name="Fuchs B.M."/>
            <person name="Tindall B.J."/>
        </authorList>
    </citation>
    <scope>NUCLEOTIDE SEQUENCE [LARGE SCALE GENOMIC DNA]</scope>
    <source>
        <strain evidence="3">KT71</strain>
    </source>
</reference>
<protein>
    <submittedName>
        <fullName evidence="3">SEFIR domain protein</fullName>
    </submittedName>
</protein>
<gene>
    <name evidence="3" type="ORF">KT71_13435</name>
</gene>
<evidence type="ECO:0000313" key="3">
    <source>
        <dbReference type="EMBL" id="EAQ96392.1"/>
    </source>
</evidence>
<dbReference type="RefSeq" id="WP_008295123.1">
    <property type="nucleotide sequence ID" value="NZ_CM002299.1"/>
</dbReference>
<dbReference type="InterPro" id="IPR000157">
    <property type="entry name" value="TIR_dom"/>
</dbReference>
<dbReference type="Pfam" id="PF13676">
    <property type="entry name" value="TIR_2"/>
    <property type="match status" value="1"/>
</dbReference>
<name>A4ACG4_9GAMM</name>
<dbReference type="AlphaFoldDB" id="A4ACG4"/>
<feature type="domain" description="SEFIR" evidence="2">
    <location>
        <begin position="7"/>
        <end position="139"/>
    </location>
</feature>
<dbReference type="GO" id="GO:0007165">
    <property type="term" value="P:signal transduction"/>
    <property type="evidence" value="ECO:0007669"/>
    <property type="project" value="InterPro"/>
</dbReference>
<sequence>MAVPKVPPKVFISYSHDSADHKQWVLDFATTLRGRGIDAILDQWDLVPGADVPRFMEQNLRESDFVLMVCTPRYVEKANAGEGGVGYERMIVTADLMRSIDNKKFIPVICKHGEGSSTPIFLASKFYVDFSNSDGVEASFDELLRSLTGTALFEKPEIGSQPLARMGAGRPDRTSDGLKALMTSVAASFASYGYSVKLYSRLVEESGMHQLKFDHYLELAIDRDLVFRSDSSYIGITDEGRKYIFEHGIVDL</sequence>
<dbReference type="SUPFAM" id="SSF52200">
    <property type="entry name" value="Toll/Interleukin receptor TIR domain"/>
    <property type="match status" value="1"/>
</dbReference>
<dbReference type="Gene3D" id="3.40.50.10140">
    <property type="entry name" value="Toll/interleukin-1 receptor homology (TIR) domain"/>
    <property type="match status" value="1"/>
</dbReference>
<dbReference type="Proteomes" id="UP000019205">
    <property type="component" value="Chromosome"/>
</dbReference>
<dbReference type="PROSITE" id="PS50104">
    <property type="entry name" value="TIR"/>
    <property type="match status" value="1"/>
</dbReference>
<keyword evidence="4" id="KW-1185">Reference proteome</keyword>
<dbReference type="PROSITE" id="PS51534">
    <property type="entry name" value="SEFIR"/>
    <property type="match status" value="1"/>
</dbReference>
<evidence type="ECO:0000259" key="1">
    <source>
        <dbReference type="PROSITE" id="PS50104"/>
    </source>
</evidence>
<dbReference type="HOGENOM" id="CLU_096372_0_0_6"/>
<organism evidence="3 4">
    <name type="scientific">Congregibacter litoralis KT71</name>
    <dbReference type="NCBI Taxonomy" id="314285"/>
    <lineage>
        <taxon>Bacteria</taxon>
        <taxon>Pseudomonadati</taxon>
        <taxon>Pseudomonadota</taxon>
        <taxon>Gammaproteobacteria</taxon>
        <taxon>Cellvibrionales</taxon>
        <taxon>Halieaceae</taxon>
        <taxon>Congregibacter</taxon>
    </lineage>
</organism>